<comment type="catalytic activity">
    <reaction evidence="1">
        <text>Hydrolysis of (1-&gt;3)-beta-D-glucosidic linkages in (1-&gt;3)-beta-D-glucans.</text>
        <dbReference type="EC" id="3.2.1.39"/>
    </reaction>
</comment>
<dbReference type="AlphaFoldDB" id="A0A314YUZ6"/>
<name>A0A314YUZ6_PRUYE</name>
<dbReference type="PROSITE" id="PS00587">
    <property type="entry name" value="GLYCOSYL_HYDROL_F17"/>
    <property type="match status" value="1"/>
</dbReference>
<evidence type="ECO:0000256" key="8">
    <source>
        <dbReference type="ARBA" id="ARBA00033335"/>
    </source>
</evidence>
<feature type="chain" id="PRO_5016240179" description="glucan endo-1,3-beta-D-glucosidase" evidence="12">
    <location>
        <begin position="22"/>
        <end position="475"/>
    </location>
</feature>
<evidence type="ECO:0000256" key="7">
    <source>
        <dbReference type="ARBA" id="ARBA00023295"/>
    </source>
</evidence>
<sequence length="475" mass="51493">MGFSYLWVLLLCLVGEGLVKGALGVGGLACNWGTRSTHPLPPSIVVKLLKDNGFSKVKLFEADPGALQALGGTGIQVMVGIPNELLAPLASSVTVAENWVSKNVSYYISKNGVDIRYVAVANEPFLKTYKDTFLQTTYPALQNIQAALIKAGLGRQVKVTIPLNADVYQTDSGLPSGGNFRSDIHSLMMSILKFLSDNGGALTINIYPFLSLQADPDFPKEYAFFNNTSNPVVDGSISYTNVLDANFDTCIAALEKNGFSSLPVIVGEVGWPTDGDPNANIEDARRFNQGLVSRILAGQGSPKRSTPPDIYIFGLIDEDAKSTQPGILRGIGGCSILMAQSNTHWILVVEKPWYQQKGCTIWPGNDCTSLGYGSSCGMLDARSNASYAFNMYYQTMDQRKGTCEFSNLSVTTTVDPSPTQNGQNRSCRFEIMIDLGKHEKPRRPRSSPAAGLREHNSHKVVMVLLVLVLVSTLMI</sequence>
<evidence type="ECO:0000256" key="9">
    <source>
        <dbReference type="ARBA" id="ARBA00033417"/>
    </source>
</evidence>
<dbReference type="GO" id="GO:0005975">
    <property type="term" value="P:carbohydrate metabolic process"/>
    <property type="evidence" value="ECO:0007669"/>
    <property type="project" value="InterPro"/>
</dbReference>
<protein>
    <recommendedName>
        <fullName evidence="3">glucan endo-1,3-beta-D-glucosidase</fullName>
        <ecNumber evidence="3">3.2.1.39</ecNumber>
    </recommendedName>
    <alternativeName>
        <fullName evidence="8">(1-&gt;3)-beta-glucan endohydrolase</fullName>
    </alternativeName>
    <alternativeName>
        <fullName evidence="9">Beta-1,3-endoglucanase</fullName>
    </alternativeName>
</protein>
<dbReference type="SUPFAM" id="SSF51445">
    <property type="entry name" value="(Trans)glycosidases"/>
    <property type="match status" value="1"/>
</dbReference>
<evidence type="ECO:0000256" key="5">
    <source>
        <dbReference type="ARBA" id="ARBA00022801"/>
    </source>
</evidence>
<keyword evidence="5 11" id="KW-0378">Hydrolase</keyword>
<keyword evidence="7 11" id="KW-0326">Glycosidase</keyword>
<keyword evidence="4 12" id="KW-0732">Signal</keyword>
<evidence type="ECO:0000313" key="14">
    <source>
        <dbReference type="EMBL" id="PQQ08964.1"/>
    </source>
</evidence>
<dbReference type="FunFam" id="3.20.20.80:FF:000008">
    <property type="entry name" value="Glucan endo-1,3-beta-glucosidase 5"/>
    <property type="match status" value="1"/>
</dbReference>
<evidence type="ECO:0000259" key="13">
    <source>
        <dbReference type="SMART" id="SM00768"/>
    </source>
</evidence>
<feature type="domain" description="X8" evidence="13">
    <location>
        <begin position="357"/>
        <end position="429"/>
    </location>
</feature>
<proteinExistence type="inferred from homology"/>
<keyword evidence="6" id="KW-1015">Disulfide bond</keyword>
<dbReference type="SMART" id="SM00768">
    <property type="entry name" value="X8"/>
    <property type="match status" value="1"/>
</dbReference>
<evidence type="ECO:0000256" key="3">
    <source>
        <dbReference type="ARBA" id="ARBA00012780"/>
    </source>
</evidence>
<dbReference type="Proteomes" id="UP000250321">
    <property type="component" value="Unassembled WGS sequence"/>
</dbReference>
<evidence type="ECO:0000256" key="10">
    <source>
        <dbReference type="RuleBase" id="RU004335"/>
    </source>
</evidence>
<comment type="similarity">
    <text evidence="2 10">Belongs to the glycosyl hydrolase 17 family.</text>
</comment>
<keyword evidence="15" id="KW-1185">Reference proteome</keyword>
<evidence type="ECO:0000256" key="6">
    <source>
        <dbReference type="ARBA" id="ARBA00023157"/>
    </source>
</evidence>
<dbReference type="InterPro" id="IPR044965">
    <property type="entry name" value="Glyco_hydro_17_plant"/>
</dbReference>
<dbReference type="InterPro" id="IPR000490">
    <property type="entry name" value="Glyco_hydro_17"/>
</dbReference>
<evidence type="ECO:0000256" key="4">
    <source>
        <dbReference type="ARBA" id="ARBA00022729"/>
    </source>
</evidence>
<dbReference type="InterPro" id="IPR017853">
    <property type="entry name" value="GH"/>
</dbReference>
<reference evidence="14 15" key="1">
    <citation type="submission" date="2018-02" db="EMBL/GenBank/DDBJ databases">
        <title>Draft genome of wild Prunus yedoensis var. nudiflora.</title>
        <authorList>
            <person name="Baek S."/>
            <person name="Kim J.-H."/>
            <person name="Choi K."/>
            <person name="Kim G.-B."/>
            <person name="Cho A."/>
            <person name="Jang H."/>
            <person name="Shin C.-H."/>
            <person name="Yu H.-J."/>
            <person name="Mun J.-H."/>
        </authorList>
    </citation>
    <scope>NUCLEOTIDE SEQUENCE [LARGE SCALE GENOMIC DNA]</scope>
    <source>
        <strain evidence="15">cv. Jeju island</strain>
        <tissue evidence="14">Leaf</tissue>
    </source>
</reference>
<accession>A0A314YUZ6</accession>
<dbReference type="Pfam" id="PF07983">
    <property type="entry name" value="X8"/>
    <property type="match status" value="1"/>
</dbReference>
<evidence type="ECO:0000313" key="15">
    <source>
        <dbReference type="Proteomes" id="UP000250321"/>
    </source>
</evidence>
<dbReference type="GO" id="GO:0042973">
    <property type="term" value="F:glucan endo-1,3-beta-D-glucosidase activity"/>
    <property type="evidence" value="ECO:0007669"/>
    <property type="project" value="UniProtKB-EC"/>
</dbReference>
<evidence type="ECO:0000256" key="11">
    <source>
        <dbReference type="RuleBase" id="RU004336"/>
    </source>
</evidence>
<dbReference type="EMBL" id="PJQY01000658">
    <property type="protein sequence ID" value="PQQ08964.1"/>
    <property type="molecule type" value="Genomic_DNA"/>
</dbReference>
<evidence type="ECO:0000256" key="2">
    <source>
        <dbReference type="ARBA" id="ARBA00008773"/>
    </source>
</evidence>
<dbReference type="OrthoDB" id="1293114at2759"/>
<dbReference type="Gene3D" id="3.20.20.80">
    <property type="entry name" value="Glycosidases"/>
    <property type="match status" value="1"/>
</dbReference>
<evidence type="ECO:0000256" key="1">
    <source>
        <dbReference type="ARBA" id="ARBA00000382"/>
    </source>
</evidence>
<feature type="signal peptide" evidence="12">
    <location>
        <begin position="1"/>
        <end position="21"/>
    </location>
</feature>
<comment type="caution">
    <text evidence="14">The sequence shown here is derived from an EMBL/GenBank/DDBJ whole genome shotgun (WGS) entry which is preliminary data.</text>
</comment>
<dbReference type="STRING" id="2094558.A0A314YUZ6"/>
<gene>
    <name evidence="14" type="ORF">Pyn_16029</name>
</gene>
<organism evidence="14 15">
    <name type="scientific">Prunus yedoensis var. nudiflora</name>
    <dbReference type="NCBI Taxonomy" id="2094558"/>
    <lineage>
        <taxon>Eukaryota</taxon>
        <taxon>Viridiplantae</taxon>
        <taxon>Streptophyta</taxon>
        <taxon>Embryophyta</taxon>
        <taxon>Tracheophyta</taxon>
        <taxon>Spermatophyta</taxon>
        <taxon>Magnoliopsida</taxon>
        <taxon>eudicotyledons</taxon>
        <taxon>Gunneridae</taxon>
        <taxon>Pentapetalae</taxon>
        <taxon>rosids</taxon>
        <taxon>fabids</taxon>
        <taxon>Rosales</taxon>
        <taxon>Rosaceae</taxon>
        <taxon>Amygdaloideae</taxon>
        <taxon>Amygdaleae</taxon>
        <taxon>Prunus</taxon>
    </lineage>
</organism>
<dbReference type="EC" id="3.2.1.39" evidence="3"/>
<dbReference type="PANTHER" id="PTHR32227">
    <property type="entry name" value="GLUCAN ENDO-1,3-BETA-GLUCOSIDASE BG1-RELATED-RELATED"/>
    <property type="match status" value="1"/>
</dbReference>
<evidence type="ECO:0000256" key="12">
    <source>
        <dbReference type="SAM" id="SignalP"/>
    </source>
</evidence>
<dbReference type="InterPro" id="IPR012946">
    <property type="entry name" value="X8"/>
</dbReference>
<dbReference type="Pfam" id="PF00332">
    <property type="entry name" value="Glyco_hydro_17"/>
    <property type="match status" value="1"/>
</dbReference>